<dbReference type="RefSeq" id="WP_115792842.1">
    <property type="nucleotide sequence ID" value="NZ_QSLN01000009.1"/>
</dbReference>
<dbReference type="InterPro" id="IPR036582">
    <property type="entry name" value="Mao_N_sf"/>
</dbReference>
<dbReference type="InterPro" id="IPR013486">
    <property type="entry name" value="SpoIID/LytB"/>
</dbReference>
<dbReference type="Gene3D" id="2.30.30.40">
    <property type="entry name" value="SH3 Domains"/>
    <property type="match status" value="1"/>
</dbReference>
<comment type="caution">
    <text evidence="2">The sequence shown here is derived from an EMBL/GenBank/DDBJ whole genome shotgun (WGS) entry which is preliminary data.</text>
</comment>
<organism evidence="2 3">
    <name type="scientific">Ammonifex thiophilus</name>
    <dbReference type="NCBI Taxonomy" id="444093"/>
    <lineage>
        <taxon>Bacteria</taxon>
        <taxon>Bacillati</taxon>
        <taxon>Bacillota</taxon>
        <taxon>Clostridia</taxon>
        <taxon>Thermoanaerobacterales</taxon>
        <taxon>Thermoanaerobacteraceae</taxon>
        <taxon>Ammonifex</taxon>
    </lineage>
</organism>
<dbReference type="PANTHER" id="PTHR30032">
    <property type="entry name" value="N-ACETYLMURAMOYL-L-ALANINE AMIDASE-RELATED"/>
    <property type="match status" value="1"/>
</dbReference>
<proteinExistence type="predicted"/>
<dbReference type="GO" id="GO:0030288">
    <property type="term" value="C:outer membrane-bounded periplasmic space"/>
    <property type="evidence" value="ECO:0007669"/>
    <property type="project" value="TreeGrafter"/>
</dbReference>
<dbReference type="InterPro" id="IPR036028">
    <property type="entry name" value="SH3-like_dom_sf"/>
</dbReference>
<dbReference type="GO" id="GO:0030435">
    <property type="term" value="P:sporulation resulting in formation of a cellular spore"/>
    <property type="evidence" value="ECO:0007669"/>
    <property type="project" value="InterPro"/>
</dbReference>
<evidence type="ECO:0000313" key="3">
    <source>
        <dbReference type="Proteomes" id="UP000256329"/>
    </source>
</evidence>
<dbReference type="InterPro" id="IPR051922">
    <property type="entry name" value="Bact_Sporulation_Assoc"/>
</dbReference>
<dbReference type="SUPFAM" id="SSF50044">
    <property type="entry name" value="SH3-domain"/>
    <property type="match status" value="1"/>
</dbReference>
<dbReference type="OrthoDB" id="9794671at2"/>
<dbReference type="Proteomes" id="UP000256329">
    <property type="component" value="Unassembled WGS sequence"/>
</dbReference>
<dbReference type="Pfam" id="PF08486">
    <property type="entry name" value="SpoIID"/>
    <property type="match status" value="1"/>
</dbReference>
<protein>
    <submittedName>
        <fullName evidence="2">SpoIID/LytB domain-containing protein</fullName>
    </submittedName>
</protein>
<accession>A0A3D8P584</accession>
<dbReference type="Gene3D" id="3.30.457.10">
    <property type="entry name" value="Copper amine oxidase-like, N-terminal domain"/>
    <property type="match status" value="2"/>
</dbReference>
<dbReference type="NCBIfam" id="TIGR02669">
    <property type="entry name" value="SpoIID_LytB"/>
    <property type="match status" value="1"/>
</dbReference>
<keyword evidence="3" id="KW-1185">Reference proteome</keyword>
<dbReference type="AlphaFoldDB" id="A0A3D8P584"/>
<dbReference type="InterPro" id="IPR003646">
    <property type="entry name" value="SH3-like_bac-type"/>
</dbReference>
<dbReference type="EMBL" id="QSLN01000009">
    <property type="protein sequence ID" value="RDV82553.1"/>
    <property type="molecule type" value="Genomic_DNA"/>
</dbReference>
<dbReference type="InterPro" id="IPR013693">
    <property type="entry name" value="SpoIID/LytB_N"/>
</dbReference>
<sequence>MRRWLLGFSIFFLLFTVGAGWARAAPAEIIFRIGQKYYEAEGQKYPMDVAPFLERDRTYVPVRYLAYALGVSEQKVNWNAATKTVTLDLDGPVLKLVVGEPALWIDNERREIDVAPLIYQDRTMLPARFVAEALGYVVNWEADTQTVRVVLPPAAKVLATALNLRTGPGISYGIKGRVEKGEVLRVLKAASGWYQVQLENGREGWVATPYTEPLLTSPPVSRGTGGSNDPEPLEFSPYRFDQPVRVLLSQGETAVKVVPSGSYALLDGAGKTLVLLSSGDVVIFSVVTLPLPGGVSAIQVDKNRGTIGLYPGPLVLATSQKEGWFALSGGSFSGQRYRGHLRLDLDGNALRLINELDMEDYLKGVVPGEMPASWPLEALKAQAVAARSYAWCKVEKAGTQAPYQLLSDTRDQVYGGMNYEQPNSSRAVEETRGEVLLCGGKPVAAYFCSSDGGYTERAEDVWRYPCDYLAARPDPYDHVSGNPHYGWQESFTPDQVASRLIQRGYDVTVVEDVYVVERTATGRVKVLEVLGRNGSGQMVRQKLGNADYVRIVFGLKAPASDMIKVYDPATGKLLRITFTGDGWGHCLGMSQWGARGMAERGFSYRDILAFYYPGAKLAKL</sequence>
<dbReference type="Pfam" id="PF08239">
    <property type="entry name" value="SH3_3"/>
    <property type="match status" value="1"/>
</dbReference>
<dbReference type="SMART" id="SM00287">
    <property type="entry name" value="SH3b"/>
    <property type="match status" value="1"/>
</dbReference>
<evidence type="ECO:0000259" key="1">
    <source>
        <dbReference type="PROSITE" id="PS51781"/>
    </source>
</evidence>
<name>A0A3D8P584_9THEO</name>
<dbReference type="Pfam" id="PF07833">
    <property type="entry name" value="Cu_amine_oxidN1"/>
    <property type="match status" value="1"/>
</dbReference>
<dbReference type="PROSITE" id="PS51781">
    <property type="entry name" value="SH3B"/>
    <property type="match status" value="1"/>
</dbReference>
<dbReference type="PANTHER" id="PTHR30032:SF4">
    <property type="entry name" value="AMIDASE ENHANCER"/>
    <property type="match status" value="1"/>
</dbReference>
<evidence type="ECO:0000313" key="2">
    <source>
        <dbReference type="EMBL" id="RDV82553.1"/>
    </source>
</evidence>
<dbReference type="InterPro" id="IPR012854">
    <property type="entry name" value="Cu_amine_oxidase-like_N"/>
</dbReference>
<feature type="domain" description="SH3b" evidence="1">
    <location>
        <begin position="152"/>
        <end position="215"/>
    </location>
</feature>
<gene>
    <name evidence="2" type="ORF">DXX99_07325</name>
</gene>
<dbReference type="SUPFAM" id="SSF55383">
    <property type="entry name" value="Copper amine oxidase, domain N"/>
    <property type="match status" value="2"/>
</dbReference>
<reference evidence="2 3" key="1">
    <citation type="submission" date="2018-08" db="EMBL/GenBank/DDBJ databases">
        <title>Form III RuBisCO-mediated autotrophy in Thermodesulfobium bacteria.</title>
        <authorList>
            <person name="Toshchakov S.V."/>
            <person name="Kublanov I.V."/>
            <person name="Frolov E."/>
            <person name="Bonch-Osmolovskaya E.A."/>
            <person name="Tourova T.P."/>
            <person name="Chernych N.A."/>
            <person name="Lebedinsky A.V."/>
        </authorList>
    </citation>
    <scope>NUCLEOTIDE SEQUENCE [LARGE SCALE GENOMIC DNA]</scope>
    <source>
        <strain evidence="2 3">SR</strain>
    </source>
</reference>